<name>A0A087MIL1_9GAMM</name>
<comment type="caution">
    <text evidence="1">The sequence shown here is derived from an EMBL/GenBank/DDBJ whole genome shotgun (WGS) entry which is preliminary data.</text>
</comment>
<accession>A0A087MIL1</accession>
<dbReference type="InterPro" id="IPR010260">
    <property type="entry name" value="AlpA"/>
</dbReference>
<dbReference type="Proteomes" id="UP000029085">
    <property type="component" value="Unassembled WGS sequence"/>
</dbReference>
<evidence type="ECO:0000313" key="1">
    <source>
        <dbReference type="EMBL" id="KFL36714.1"/>
    </source>
</evidence>
<dbReference type="AlphaFoldDB" id="A0A087MIL1"/>
<proteinExistence type="predicted"/>
<sequence>MFPAPVKLGERASAWDSGEIDNWIAGRLAERDARAGT</sequence>
<reference evidence="2" key="1">
    <citation type="submission" date="2013-08" db="EMBL/GenBank/DDBJ databases">
        <title>Genome sequencing of Arenimonas donghaensis.</title>
        <authorList>
            <person name="Chen F."/>
            <person name="Wang G."/>
        </authorList>
    </citation>
    <scope>NUCLEOTIDE SEQUENCE [LARGE SCALE GENOMIC DNA]</scope>
    <source>
        <strain evidence="2">HO3-R19</strain>
    </source>
</reference>
<dbReference type="EMBL" id="AVCJ01000012">
    <property type="protein sequence ID" value="KFL36714.1"/>
    <property type="molecule type" value="Genomic_DNA"/>
</dbReference>
<dbReference type="Gene3D" id="1.10.238.160">
    <property type="match status" value="1"/>
</dbReference>
<dbReference type="Pfam" id="PF05930">
    <property type="entry name" value="Phage_AlpA"/>
    <property type="match status" value="1"/>
</dbReference>
<gene>
    <name evidence="1" type="ORF">N788_03645</name>
</gene>
<evidence type="ECO:0008006" key="3">
    <source>
        <dbReference type="Google" id="ProtNLM"/>
    </source>
</evidence>
<organism evidence="1 2">
    <name type="scientific">Arenimonas donghaensis DSM 18148 = HO3-R19</name>
    <dbReference type="NCBI Taxonomy" id="1121014"/>
    <lineage>
        <taxon>Bacteria</taxon>
        <taxon>Pseudomonadati</taxon>
        <taxon>Pseudomonadota</taxon>
        <taxon>Gammaproteobacteria</taxon>
        <taxon>Lysobacterales</taxon>
        <taxon>Lysobacteraceae</taxon>
        <taxon>Arenimonas</taxon>
    </lineage>
</organism>
<evidence type="ECO:0000313" key="2">
    <source>
        <dbReference type="Proteomes" id="UP000029085"/>
    </source>
</evidence>
<keyword evidence="2" id="KW-1185">Reference proteome</keyword>
<dbReference type="PATRIC" id="fig|1121014.3.peg.1402"/>
<protein>
    <recommendedName>
        <fullName evidence="3">Transcriptional regulator</fullName>
    </recommendedName>
</protein>
<reference evidence="1 2" key="2">
    <citation type="journal article" date="2015" name="Stand. Genomic Sci.">
        <title>High quality draft genomic sequence of Arenimonas donghaensis DSM 18148(T).</title>
        <authorList>
            <person name="Chen F."/>
            <person name="Wang H."/>
            <person name="Cao Y."/>
            <person name="Li X."/>
            <person name="Wang G."/>
        </authorList>
    </citation>
    <scope>NUCLEOTIDE SEQUENCE [LARGE SCALE GENOMIC DNA]</scope>
    <source>
        <strain evidence="1 2">HO3-R19</strain>
    </source>
</reference>